<proteinExistence type="predicted"/>
<dbReference type="AlphaFoldDB" id="E9HIW2"/>
<dbReference type="Proteomes" id="UP000000305">
    <property type="component" value="Unassembled WGS sequence"/>
</dbReference>
<protein>
    <recommendedName>
        <fullName evidence="3">Integrase catalytic domain-containing protein</fullName>
    </recommendedName>
</protein>
<dbReference type="Gene3D" id="3.30.420.10">
    <property type="entry name" value="Ribonuclease H-like superfamily/Ribonuclease H"/>
    <property type="match status" value="1"/>
</dbReference>
<name>E9HIW2_DAPPU</name>
<dbReference type="HOGENOM" id="CLU_2485580_0_0_1"/>
<sequence>MLACYVNEEPESWDMYLDFVTFAYNTSQHSSIDSCPFNLFFKRNPIIPNDIAVTQDVQVFKDDDDYERLWRKALDYSKEKLEKAQHM</sequence>
<evidence type="ECO:0000313" key="1">
    <source>
        <dbReference type="EMBL" id="EFX68318.1"/>
    </source>
</evidence>
<organism evidence="1 2">
    <name type="scientific">Daphnia pulex</name>
    <name type="common">Water flea</name>
    <dbReference type="NCBI Taxonomy" id="6669"/>
    <lineage>
        <taxon>Eukaryota</taxon>
        <taxon>Metazoa</taxon>
        <taxon>Ecdysozoa</taxon>
        <taxon>Arthropoda</taxon>
        <taxon>Crustacea</taxon>
        <taxon>Branchiopoda</taxon>
        <taxon>Diplostraca</taxon>
        <taxon>Cladocera</taxon>
        <taxon>Anomopoda</taxon>
        <taxon>Daphniidae</taxon>
        <taxon>Daphnia</taxon>
    </lineage>
</organism>
<accession>E9HIW2</accession>
<dbReference type="KEGG" id="dpx:DAPPUDRAFT_330219"/>
<dbReference type="GO" id="GO:0003676">
    <property type="term" value="F:nucleic acid binding"/>
    <property type="evidence" value="ECO:0007669"/>
    <property type="project" value="InterPro"/>
</dbReference>
<gene>
    <name evidence="1" type="ORF">DAPPUDRAFT_330219</name>
</gene>
<reference evidence="1 2" key="1">
    <citation type="journal article" date="2011" name="Science">
        <title>The ecoresponsive genome of Daphnia pulex.</title>
        <authorList>
            <person name="Colbourne J.K."/>
            <person name="Pfrender M.E."/>
            <person name="Gilbert D."/>
            <person name="Thomas W.K."/>
            <person name="Tucker A."/>
            <person name="Oakley T.H."/>
            <person name="Tokishita S."/>
            <person name="Aerts A."/>
            <person name="Arnold G.J."/>
            <person name="Basu M.K."/>
            <person name="Bauer D.J."/>
            <person name="Caceres C.E."/>
            <person name="Carmel L."/>
            <person name="Casola C."/>
            <person name="Choi J.H."/>
            <person name="Detter J.C."/>
            <person name="Dong Q."/>
            <person name="Dusheyko S."/>
            <person name="Eads B.D."/>
            <person name="Frohlich T."/>
            <person name="Geiler-Samerotte K.A."/>
            <person name="Gerlach D."/>
            <person name="Hatcher P."/>
            <person name="Jogdeo S."/>
            <person name="Krijgsveld J."/>
            <person name="Kriventseva E.V."/>
            <person name="Kultz D."/>
            <person name="Laforsch C."/>
            <person name="Lindquist E."/>
            <person name="Lopez J."/>
            <person name="Manak J.R."/>
            <person name="Muller J."/>
            <person name="Pangilinan J."/>
            <person name="Patwardhan R.P."/>
            <person name="Pitluck S."/>
            <person name="Pritham E.J."/>
            <person name="Rechtsteiner A."/>
            <person name="Rho M."/>
            <person name="Rogozin I.B."/>
            <person name="Sakarya O."/>
            <person name="Salamov A."/>
            <person name="Schaack S."/>
            <person name="Shapiro H."/>
            <person name="Shiga Y."/>
            <person name="Skalitzky C."/>
            <person name="Smith Z."/>
            <person name="Souvorov A."/>
            <person name="Sung W."/>
            <person name="Tang Z."/>
            <person name="Tsuchiya D."/>
            <person name="Tu H."/>
            <person name="Vos H."/>
            <person name="Wang M."/>
            <person name="Wolf Y.I."/>
            <person name="Yamagata H."/>
            <person name="Yamada T."/>
            <person name="Ye Y."/>
            <person name="Shaw J.R."/>
            <person name="Andrews J."/>
            <person name="Crease T.J."/>
            <person name="Tang H."/>
            <person name="Lucas S.M."/>
            <person name="Robertson H.M."/>
            <person name="Bork P."/>
            <person name="Koonin E.V."/>
            <person name="Zdobnov E.M."/>
            <person name="Grigoriev I.V."/>
            <person name="Lynch M."/>
            <person name="Boore J.L."/>
        </authorList>
    </citation>
    <scope>NUCLEOTIDE SEQUENCE [LARGE SCALE GENOMIC DNA]</scope>
</reference>
<dbReference type="InterPro" id="IPR036397">
    <property type="entry name" value="RNaseH_sf"/>
</dbReference>
<dbReference type="InParanoid" id="E9HIW2"/>
<keyword evidence="2" id="KW-1185">Reference proteome</keyword>
<dbReference type="OrthoDB" id="6368830at2759"/>
<dbReference type="EMBL" id="GL732658">
    <property type="protein sequence ID" value="EFX68318.1"/>
    <property type="molecule type" value="Genomic_DNA"/>
</dbReference>
<evidence type="ECO:0008006" key="3">
    <source>
        <dbReference type="Google" id="ProtNLM"/>
    </source>
</evidence>
<evidence type="ECO:0000313" key="2">
    <source>
        <dbReference type="Proteomes" id="UP000000305"/>
    </source>
</evidence>